<dbReference type="InterPro" id="IPR013517">
    <property type="entry name" value="FG-GAP"/>
</dbReference>
<dbReference type="SUPFAM" id="SSF52743">
    <property type="entry name" value="Subtilisin-like"/>
    <property type="match status" value="1"/>
</dbReference>
<dbReference type="PROSITE" id="PS00136">
    <property type="entry name" value="SUBTILASE_ASP"/>
    <property type="match status" value="1"/>
</dbReference>
<dbReference type="PROSITE" id="PS00137">
    <property type="entry name" value="SUBTILASE_HIS"/>
    <property type="match status" value="1"/>
</dbReference>
<dbReference type="PROSITE" id="PS00138">
    <property type="entry name" value="SUBTILASE_SER"/>
    <property type="match status" value="1"/>
</dbReference>
<dbReference type="EMBL" id="PFAL01000018">
    <property type="protein sequence ID" value="PIR95477.1"/>
    <property type="molecule type" value="Genomic_DNA"/>
</dbReference>
<feature type="active site" description="Charge relay system" evidence="6 7">
    <location>
        <position position="124"/>
    </location>
</feature>
<dbReference type="Pfam" id="PF00082">
    <property type="entry name" value="Peptidase_S8"/>
    <property type="match status" value="1"/>
</dbReference>
<keyword evidence="4 7" id="KW-0378">Hydrolase</keyword>
<keyword evidence="3 9" id="KW-0732">Signal</keyword>
<feature type="active site" description="Charge relay system" evidence="6 7">
    <location>
        <position position="60"/>
    </location>
</feature>
<dbReference type="InterPro" id="IPR000209">
    <property type="entry name" value="Peptidase_S8/S53_dom"/>
</dbReference>
<keyword evidence="5 7" id="KW-0720">Serine protease</keyword>
<evidence type="ECO:0000313" key="11">
    <source>
        <dbReference type="EMBL" id="PIR95477.1"/>
    </source>
</evidence>
<name>A0A2H0V8N2_9BACT</name>
<sequence length="672" mass="72043">MKKLLASFFVIWLLSAGAAEAATIPNDPYYNQEWYIGKIKADSAWDKINSSPDIVIAVIDSGIAIKHPDLHDNIWYNNKEIPNNNIDDDHNGFIDDAVGWDFVSNTPDPTPKFNAGWTEAGISHGTMVAGVIAARGNNGIGVSGLTWQAQIMALRVLNDRGEGKINDVIRAIDYAINNGADIINLSFVNFSYNEGLQEAIRRAHGAGVIIVAAAGNEQAAGVGYNTDKTPVYPACYDGDLGENMVIGVAATDALDQKASFSSYGHRCVDISAPGISFFSTVTAGSVSNDVQRIYDGYWSGTSLATPLVSATLSLIMQANPELSQREIVNILFAATDNISRLNPDYPDQLGNGRLNVSRAVDLAKDRLYSRWGRLVVSQENGNETKLTSAAGDLVSEYSDINFKVGSLVAGDINGDGTDEIIIGAAAGFEPRIKIFSAAGKLVKEFLVFDKNFRGGVNVASGDLNGDDEPEILATAAGNGNGQVRIFNVKGKLIRQFLVDNNSWRGGLTVAIGDVDGRGLSEIIVGYGAGGEPQIRIFTAEGKLTSIFLAYEKSFRGGITVVAANLEGRRNRNKAEIVVVPGVGRDPLLKIFDNRAVLKNRFLAYGKNWRGGINLAVGDLNNDGLPEIAMGAKPGAAPHVRVFDPTGELLDSFYAWETDWNGGVHVGIINIEN</sequence>
<dbReference type="AlphaFoldDB" id="A0A2H0V8N2"/>
<dbReference type="CDD" id="cd07473">
    <property type="entry name" value="Peptidases_S8_Subtilisin_like"/>
    <property type="match status" value="1"/>
</dbReference>
<evidence type="ECO:0000256" key="2">
    <source>
        <dbReference type="ARBA" id="ARBA00022670"/>
    </source>
</evidence>
<dbReference type="PRINTS" id="PR00723">
    <property type="entry name" value="SUBTILISIN"/>
</dbReference>
<dbReference type="GO" id="GO:0006508">
    <property type="term" value="P:proteolysis"/>
    <property type="evidence" value="ECO:0007669"/>
    <property type="project" value="UniProtKB-KW"/>
</dbReference>
<evidence type="ECO:0000256" key="9">
    <source>
        <dbReference type="SAM" id="SignalP"/>
    </source>
</evidence>
<evidence type="ECO:0000259" key="10">
    <source>
        <dbReference type="Pfam" id="PF00082"/>
    </source>
</evidence>
<comment type="caution">
    <text evidence="11">The sequence shown here is derived from an EMBL/GenBank/DDBJ whole genome shotgun (WGS) entry which is preliminary data.</text>
</comment>
<dbReference type="InterPro" id="IPR023827">
    <property type="entry name" value="Peptidase_S8_Asp-AS"/>
</dbReference>
<evidence type="ECO:0000313" key="12">
    <source>
        <dbReference type="Proteomes" id="UP000229972"/>
    </source>
</evidence>
<proteinExistence type="inferred from homology"/>
<evidence type="ECO:0000256" key="8">
    <source>
        <dbReference type="RuleBase" id="RU003355"/>
    </source>
</evidence>
<keyword evidence="2 7" id="KW-0645">Protease</keyword>
<protein>
    <recommendedName>
        <fullName evidence="10">Peptidase S8/S53 domain-containing protein</fullName>
    </recommendedName>
</protein>
<dbReference type="InterPro" id="IPR022398">
    <property type="entry name" value="Peptidase_S8_His-AS"/>
</dbReference>
<dbReference type="GO" id="GO:0004252">
    <property type="term" value="F:serine-type endopeptidase activity"/>
    <property type="evidence" value="ECO:0007669"/>
    <property type="project" value="UniProtKB-UniRule"/>
</dbReference>
<dbReference type="PANTHER" id="PTHR43399:SF4">
    <property type="entry name" value="CELL WALL-ASSOCIATED PROTEASE"/>
    <property type="match status" value="1"/>
</dbReference>
<evidence type="ECO:0000256" key="4">
    <source>
        <dbReference type="ARBA" id="ARBA00022801"/>
    </source>
</evidence>
<dbReference type="InterPro" id="IPR034204">
    <property type="entry name" value="PfSUB1-like_cat_dom"/>
</dbReference>
<gene>
    <name evidence="11" type="ORF">COT93_02065</name>
</gene>
<dbReference type="InterPro" id="IPR036852">
    <property type="entry name" value="Peptidase_S8/S53_dom_sf"/>
</dbReference>
<feature type="signal peptide" evidence="9">
    <location>
        <begin position="1"/>
        <end position="21"/>
    </location>
</feature>
<feature type="active site" description="Charge relay system" evidence="6 7">
    <location>
        <position position="302"/>
    </location>
</feature>
<dbReference type="InterPro" id="IPR028994">
    <property type="entry name" value="Integrin_alpha_N"/>
</dbReference>
<accession>A0A2H0V8N2</accession>
<dbReference type="PROSITE" id="PS51892">
    <property type="entry name" value="SUBTILASE"/>
    <property type="match status" value="1"/>
</dbReference>
<dbReference type="Proteomes" id="UP000229972">
    <property type="component" value="Unassembled WGS sequence"/>
</dbReference>
<evidence type="ECO:0000256" key="6">
    <source>
        <dbReference type="PIRSR" id="PIRSR615500-1"/>
    </source>
</evidence>
<organism evidence="11 12">
    <name type="scientific">Candidatus Falkowbacteria bacterium CG10_big_fil_rev_8_21_14_0_10_37_18</name>
    <dbReference type="NCBI Taxonomy" id="1974562"/>
    <lineage>
        <taxon>Bacteria</taxon>
        <taxon>Candidatus Falkowiibacteriota</taxon>
    </lineage>
</organism>
<dbReference type="Gene3D" id="2.130.10.130">
    <property type="entry name" value="Integrin alpha, N-terminal"/>
    <property type="match status" value="1"/>
</dbReference>
<feature type="chain" id="PRO_5013755918" description="Peptidase S8/S53 domain-containing protein" evidence="9">
    <location>
        <begin position="22"/>
        <end position="672"/>
    </location>
</feature>
<evidence type="ECO:0000256" key="3">
    <source>
        <dbReference type="ARBA" id="ARBA00022729"/>
    </source>
</evidence>
<dbReference type="PANTHER" id="PTHR43399">
    <property type="entry name" value="SUBTILISIN-RELATED"/>
    <property type="match status" value="1"/>
</dbReference>
<comment type="similarity">
    <text evidence="1 7 8">Belongs to the peptidase S8 family.</text>
</comment>
<dbReference type="InterPro" id="IPR023828">
    <property type="entry name" value="Peptidase_S8_Ser-AS"/>
</dbReference>
<evidence type="ECO:0000256" key="7">
    <source>
        <dbReference type="PROSITE-ProRule" id="PRU01240"/>
    </source>
</evidence>
<dbReference type="InterPro" id="IPR051048">
    <property type="entry name" value="Peptidase_S8/S53_subtilisin"/>
</dbReference>
<evidence type="ECO:0000256" key="5">
    <source>
        <dbReference type="ARBA" id="ARBA00022825"/>
    </source>
</evidence>
<feature type="domain" description="Peptidase S8/S53" evidence="10">
    <location>
        <begin position="53"/>
        <end position="335"/>
    </location>
</feature>
<dbReference type="SUPFAM" id="SSF69318">
    <property type="entry name" value="Integrin alpha N-terminal domain"/>
    <property type="match status" value="1"/>
</dbReference>
<dbReference type="Gene3D" id="3.40.50.200">
    <property type="entry name" value="Peptidase S8/S53 domain"/>
    <property type="match status" value="1"/>
</dbReference>
<evidence type="ECO:0000256" key="1">
    <source>
        <dbReference type="ARBA" id="ARBA00011073"/>
    </source>
</evidence>
<reference evidence="12" key="1">
    <citation type="submission" date="2017-09" db="EMBL/GenBank/DDBJ databases">
        <title>Depth-based differentiation of microbial function through sediment-hosted aquifers and enrichment of novel symbionts in the deep terrestrial subsurface.</title>
        <authorList>
            <person name="Probst A.J."/>
            <person name="Ladd B."/>
            <person name="Jarett J.K."/>
            <person name="Geller-Mcgrath D.E."/>
            <person name="Sieber C.M.K."/>
            <person name="Emerson J.B."/>
            <person name="Anantharaman K."/>
            <person name="Thomas B.C."/>
            <person name="Malmstrom R."/>
            <person name="Stieglmeier M."/>
            <person name="Klingl A."/>
            <person name="Woyke T."/>
            <person name="Ryan C.M."/>
            <person name="Banfield J.F."/>
        </authorList>
    </citation>
    <scope>NUCLEOTIDE SEQUENCE [LARGE SCALE GENOMIC DNA]</scope>
</reference>
<dbReference type="InterPro" id="IPR015500">
    <property type="entry name" value="Peptidase_S8_subtilisin-rel"/>
</dbReference>
<dbReference type="Pfam" id="PF01839">
    <property type="entry name" value="FG-GAP"/>
    <property type="match status" value="1"/>
</dbReference>